<keyword evidence="10" id="KW-1185">Reference proteome</keyword>
<keyword evidence="3 6" id="KW-0689">Ribosomal protein</keyword>
<dbReference type="HAMAP" id="MF_01366">
    <property type="entry name" value="Ribosomal_uL13"/>
    <property type="match status" value="1"/>
</dbReference>
<evidence type="ECO:0000313" key="9">
    <source>
        <dbReference type="EMBL" id="BAU24104.1"/>
    </source>
</evidence>
<dbReference type="InterPro" id="IPR005823">
    <property type="entry name" value="Ribosomal_uL13_bac-type"/>
</dbReference>
<reference evidence="9 10" key="1">
    <citation type="journal article" date="2016" name="Int. J. Syst. Evol. Microbiol.">
        <title>Caldimicrobium thiodismutans sp. nov., a sulfur-disproportionating bacterium isolated from a hot spring, and emended description of the genus Caldimicrobium.</title>
        <authorList>
            <person name="Kojima H."/>
            <person name="Umezawa K."/>
            <person name="Fukui M."/>
        </authorList>
    </citation>
    <scope>NUCLEOTIDE SEQUENCE [LARGE SCALE GENOMIC DNA]</scope>
    <source>
        <strain evidence="9 10">TF1</strain>
    </source>
</reference>
<dbReference type="GO" id="GO:0006412">
    <property type="term" value="P:translation"/>
    <property type="evidence" value="ECO:0007669"/>
    <property type="project" value="UniProtKB-UniRule"/>
</dbReference>
<keyword evidence="4 6" id="KW-0687">Ribonucleoprotein</keyword>
<proteinExistence type="inferred from homology"/>
<dbReference type="Pfam" id="PF00572">
    <property type="entry name" value="Ribosomal_L13"/>
    <property type="match status" value="1"/>
</dbReference>
<dbReference type="SUPFAM" id="SSF52161">
    <property type="entry name" value="Ribosomal protein L13"/>
    <property type="match status" value="1"/>
</dbReference>
<evidence type="ECO:0000256" key="8">
    <source>
        <dbReference type="RuleBase" id="RU003878"/>
    </source>
</evidence>
<dbReference type="EMBL" id="AP014945">
    <property type="protein sequence ID" value="BAU24104.1"/>
    <property type="molecule type" value="Genomic_DNA"/>
</dbReference>
<dbReference type="STRING" id="1653476.THC_1744"/>
<dbReference type="GO" id="GO:0003729">
    <property type="term" value="F:mRNA binding"/>
    <property type="evidence" value="ECO:0007669"/>
    <property type="project" value="UniProtKB-ARBA"/>
</dbReference>
<comment type="subunit">
    <text evidence="2 6">Part of the 50S ribosomal subunit.</text>
</comment>
<dbReference type="InterPro" id="IPR005822">
    <property type="entry name" value="Ribosomal_uL13"/>
</dbReference>
<evidence type="ECO:0000256" key="6">
    <source>
        <dbReference type="HAMAP-Rule" id="MF_01366"/>
    </source>
</evidence>
<evidence type="ECO:0000313" key="10">
    <source>
        <dbReference type="Proteomes" id="UP000068196"/>
    </source>
</evidence>
<evidence type="ECO:0000256" key="5">
    <source>
        <dbReference type="ARBA" id="ARBA00035201"/>
    </source>
</evidence>
<dbReference type="Gene3D" id="3.90.1180.10">
    <property type="entry name" value="Ribosomal protein L13"/>
    <property type="match status" value="1"/>
</dbReference>
<comment type="function">
    <text evidence="6 8">This protein is one of the early assembly proteins of the 50S ribosomal subunit, although it is not seen to bind rRNA by itself. It is important during the early stages of 50S assembly.</text>
</comment>
<dbReference type="Proteomes" id="UP000068196">
    <property type="component" value="Chromosome"/>
</dbReference>
<accession>A0A0U5AXH9</accession>
<dbReference type="NCBIfam" id="TIGR01066">
    <property type="entry name" value="rplM_bact"/>
    <property type="match status" value="1"/>
</dbReference>
<evidence type="ECO:0000256" key="1">
    <source>
        <dbReference type="ARBA" id="ARBA00006227"/>
    </source>
</evidence>
<evidence type="ECO:0000256" key="7">
    <source>
        <dbReference type="RuleBase" id="RU003877"/>
    </source>
</evidence>
<protein>
    <recommendedName>
        <fullName evidence="5 6">Large ribosomal subunit protein uL13</fullName>
    </recommendedName>
</protein>
<dbReference type="InterPro" id="IPR036899">
    <property type="entry name" value="Ribosomal_uL13_sf"/>
</dbReference>
<name>A0A0U5AXH9_9BACT</name>
<dbReference type="PANTHER" id="PTHR11545">
    <property type="entry name" value="RIBOSOMAL PROTEIN L13"/>
    <property type="match status" value="1"/>
</dbReference>
<dbReference type="PANTHER" id="PTHR11545:SF2">
    <property type="entry name" value="LARGE RIBOSOMAL SUBUNIT PROTEIN UL13M"/>
    <property type="match status" value="1"/>
</dbReference>
<dbReference type="RefSeq" id="WP_068516269.1">
    <property type="nucleotide sequence ID" value="NZ_AP014945.1"/>
</dbReference>
<evidence type="ECO:0000256" key="4">
    <source>
        <dbReference type="ARBA" id="ARBA00023274"/>
    </source>
</evidence>
<dbReference type="GO" id="GO:0003735">
    <property type="term" value="F:structural constituent of ribosome"/>
    <property type="evidence" value="ECO:0007669"/>
    <property type="project" value="InterPro"/>
</dbReference>
<dbReference type="CDD" id="cd00392">
    <property type="entry name" value="Ribosomal_L13"/>
    <property type="match status" value="1"/>
</dbReference>
<evidence type="ECO:0000256" key="3">
    <source>
        <dbReference type="ARBA" id="ARBA00022980"/>
    </source>
</evidence>
<reference evidence="10" key="2">
    <citation type="journal article" date="2016" name="Int. J. Syst. Evol. Microbiol.">
        <title>Caldimicrobium thiodismutans sp. nov., a sulfur-disproportionating bacterium isolated from a hot spring.</title>
        <authorList>
            <person name="Kojima H."/>
            <person name="Umezawa K."/>
            <person name="Fukui M."/>
        </authorList>
    </citation>
    <scope>NUCLEOTIDE SEQUENCE [LARGE SCALE GENOMIC DNA]</scope>
    <source>
        <strain evidence="10">TF1</strain>
    </source>
</reference>
<organism evidence="9 10">
    <name type="scientific">Caldimicrobium thiodismutans</name>
    <dbReference type="NCBI Taxonomy" id="1653476"/>
    <lineage>
        <taxon>Bacteria</taxon>
        <taxon>Pseudomonadati</taxon>
        <taxon>Thermodesulfobacteriota</taxon>
        <taxon>Thermodesulfobacteria</taxon>
        <taxon>Thermodesulfobacteriales</taxon>
        <taxon>Thermodesulfobacteriaceae</taxon>
        <taxon>Caldimicrobium</taxon>
    </lineage>
</organism>
<dbReference type="OrthoDB" id="9801330at2"/>
<evidence type="ECO:0000256" key="2">
    <source>
        <dbReference type="ARBA" id="ARBA00011838"/>
    </source>
</evidence>
<dbReference type="PROSITE" id="PS00783">
    <property type="entry name" value="RIBOSOMAL_L13"/>
    <property type="match status" value="1"/>
</dbReference>
<gene>
    <name evidence="6 8" type="primary">rplM</name>
    <name evidence="9" type="ORF">THC_1744</name>
</gene>
<comment type="similarity">
    <text evidence="1 6 7">Belongs to the universal ribosomal protein uL13 family.</text>
</comment>
<dbReference type="InterPro" id="IPR023563">
    <property type="entry name" value="Ribosomal_uL13_CS"/>
</dbReference>
<dbReference type="PATRIC" id="fig|1653476.3.peg.1820"/>
<sequence>MPSFLTPQTPWVKKEEVKRNWYLIDAKDKVLGRLASQLAYMLQGKHRADYSPHVDQGDFFVIINADKVKLTGKKLDQKTYWRHSGYMGGLKLETARELLQKKPEELILLAVKRMLPRNRMRNKLLKKIKVYAGEVHPHQAQNPQPMEF</sequence>
<dbReference type="FunFam" id="3.90.1180.10:FF:000001">
    <property type="entry name" value="50S ribosomal protein L13"/>
    <property type="match status" value="1"/>
</dbReference>
<dbReference type="PIRSF" id="PIRSF002181">
    <property type="entry name" value="Ribosomal_L13"/>
    <property type="match status" value="1"/>
</dbReference>
<dbReference type="GO" id="GO:0022625">
    <property type="term" value="C:cytosolic large ribosomal subunit"/>
    <property type="evidence" value="ECO:0007669"/>
    <property type="project" value="TreeGrafter"/>
</dbReference>
<dbReference type="KEGG" id="cthi:THC_1744"/>
<dbReference type="AlphaFoldDB" id="A0A0U5AXH9"/>
<dbReference type="GO" id="GO:0017148">
    <property type="term" value="P:negative regulation of translation"/>
    <property type="evidence" value="ECO:0007669"/>
    <property type="project" value="TreeGrafter"/>
</dbReference>